<keyword evidence="2" id="KW-1185">Reference proteome</keyword>
<evidence type="ECO:0000313" key="2">
    <source>
        <dbReference type="Proteomes" id="UP001461498"/>
    </source>
</evidence>
<reference evidence="1 2" key="1">
    <citation type="submission" date="2022-12" db="EMBL/GenBank/DDBJ databases">
        <title>Chromosome-level genome assembly of true bugs.</title>
        <authorList>
            <person name="Ma L."/>
            <person name="Li H."/>
        </authorList>
    </citation>
    <scope>NUCLEOTIDE SEQUENCE [LARGE SCALE GENOMIC DNA]</scope>
    <source>
        <strain evidence="1">Lab_2022b</strain>
    </source>
</reference>
<name>A0AAW1D0B1_9HEMI</name>
<comment type="caution">
    <text evidence="1">The sequence shown here is derived from an EMBL/GenBank/DDBJ whole genome shotgun (WGS) entry which is preliminary data.</text>
</comment>
<accession>A0AAW1D0B1</accession>
<proteinExistence type="predicted"/>
<dbReference type="EMBL" id="JAPXFL010000008">
    <property type="protein sequence ID" value="KAK9503215.1"/>
    <property type="molecule type" value="Genomic_DNA"/>
</dbReference>
<protein>
    <recommendedName>
        <fullName evidence="3">Nose resistant-to-fluoxetine protein N-terminal domain-containing protein</fullName>
    </recommendedName>
</protein>
<dbReference type="AlphaFoldDB" id="A0AAW1D0B1"/>
<gene>
    <name evidence="1" type="ORF">O3M35_011833</name>
</gene>
<evidence type="ECO:0008006" key="3">
    <source>
        <dbReference type="Google" id="ProtNLM"/>
    </source>
</evidence>
<sequence>MSLGVCLPAPCSVKDVKEMMTATMAPNSEHIKLSGLRVRPVPGNYSVFSDPKFHIMA</sequence>
<evidence type="ECO:0000313" key="1">
    <source>
        <dbReference type="EMBL" id="KAK9503215.1"/>
    </source>
</evidence>
<dbReference type="Proteomes" id="UP001461498">
    <property type="component" value="Unassembled WGS sequence"/>
</dbReference>
<organism evidence="1 2">
    <name type="scientific">Rhynocoris fuscipes</name>
    <dbReference type="NCBI Taxonomy" id="488301"/>
    <lineage>
        <taxon>Eukaryota</taxon>
        <taxon>Metazoa</taxon>
        <taxon>Ecdysozoa</taxon>
        <taxon>Arthropoda</taxon>
        <taxon>Hexapoda</taxon>
        <taxon>Insecta</taxon>
        <taxon>Pterygota</taxon>
        <taxon>Neoptera</taxon>
        <taxon>Paraneoptera</taxon>
        <taxon>Hemiptera</taxon>
        <taxon>Heteroptera</taxon>
        <taxon>Panheteroptera</taxon>
        <taxon>Cimicomorpha</taxon>
        <taxon>Reduviidae</taxon>
        <taxon>Harpactorinae</taxon>
        <taxon>Harpactorini</taxon>
        <taxon>Rhynocoris</taxon>
    </lineage>
</organism>